<evidence type="ECO:0000313" key="4">
    <source>
        <dbReference type="EMBL" id="QTN37143.1"/>
    </source>
</evidence>
<dbReference type="SUPFAM" id="SSF48179">
    <property type="entry name" value="6-phosphogluconate dehydrogenase C-terminal domain-like"/>
    <property type="match status" value="1"/>
</dbReference>
<protein>
    <submittedName>
        <fullName evidence="4">Mannitol dehydrogenase family protein</fullName>
    </submittedName>
</protein>
<evidence type="ECO:0000259" key="3">
    <source>
        <dbReference type="Pfam" id="PF08125"/>
    </source>
</evidence>
<reference evidence="4" key="1">
    <citation type="submission" date="2020-07" db="EMBL/GenBank/DDBJ databases">
        <title>Genome sequences of bacteria associated with the marine, planktonic diatom Thalassiosira profunda strain ECT2AJA-044.</title>
        <authorList>
            <person name="Gargas C.B."/>
            <person name="Roberts W.R."/>
            <person name="Alverson A.J."/>
        </authorList>
    </citation>
    <scope>NUCLEOTIDE SEQUENCE</scope>
    <source>
        <strain evidence="4">ECT2AJA-044</strain>
    </source>
</reference>
<feature type="domain" description="Mannitol dehydrogenase C-terminal" evidence="3">
    <location>
        <begin position="278"/>
        <end position="463"/>
    </location>
</feature>
<evidence type="ECO:0000256" key="1">
    <source>
        <dbReference type="ARBA" id="ARBA00023002"/>
    </source>
</evidence>
<dbReference type="Pfam" id="PF01232">
    <property type="entry name" value="Mannitol_dh"/>
    <property type="match status" value="1"/>
</dbReference>
<dbReference type="Proteomes" id="UP000665026">
    <property type="component" value="Chromosome"/>
</dbReference>
<dbReference type="Gene3D" id="1.10.1040.10">
    <property type="entry name" value="N-(1-d-carboxylethyl)-l-norvaline Dehydrogenase, domain 2"/>
    <property type="match status" value="1"/>
</dbReference>
<evidence type="ECO:0000259" key="2">
    <source>
        <dbReference type="Pfam" id="PF01232"/>
    </source>
</evidence>
<evidence type="ECO:0000313" key="5">
    <source>
        <dbReference type="Proteomes" id="UP000665026"/>
    </source>
</evidence>
<accession>A0A975ES35</accession>
<organism evidence="4 5">
    <name type="scientific">Cognatishimia activa</name>
    <dbReference type="NCBI Taxonomy" id="1715691"/>
    <lineage>
        <taxon>Bacteria</taxon>
        <taxon>Pseudomonadati</taxon>
        <taxon>Pseudomonadota</taxon>
        <taxon>Alphaproteobacteria</taxon>
        <taxon>Rhodobacterales</taxon>
        <taxon>Paracoccaceae</taxon>
        <taxon>Cognatishimia</taxon>
    </lineage>
</organism>
<dbReference type="SUPFAM" id="SSF51735">
    <property type="entry name" value="NAD(P)-binding Rossmann-fold domains"/>
    <property type="match status" value="1"/>
</dbReference>
<dbReference type="InterPro" id="IPR000669">
    <property type="entry name" value="Mannitol_DH"/>
</dbReference>
<dbReference type="RefSeq" id="WP_209357838.1">
    <property type="nucleotide sequence ID" value="NZ_CP060010.1"/>
</dbReference>
<dbReference type="AlphaFoldDB" id="A0A975ES35"/>
<keyword evidence="1" id="KW-0560">Oxidoreductase</keyword>
<gene>
    <name evidence="4" type="ORF">HZ995_06465</name>
</gene>
<name>A0A975ES35_9RHOB</name>
<dbReference type="InterPro" id="IPR008927">
    <property type="entry name" value="6-PGluconate_DH-like_C_sf"/>
</dbReference>
<dbReference type="PRINTS" id="PR00084">
    <property type="entry name" value="MTLDHDRGNASE"/>
</dbReference>
<dbReference type="InterPro" id="IPR050988">
    <property type="entry name" value="Mannitol_DH/Oxidoreductase"/>
</dbReference>
<dbReference type="Gene3D" id="3.40.50.720">
    <property type="entry name" value="NAD(P)-binding Rossmann-like Domain"/>
    <property type="match status" value="1"/>
</dbReference>
<dbReference type="InterPro" id="IPR013328">
    <property type="entry name" value="6PGD_dom2"/>
</dbReference>
<dbReference type="Pfam" id="PF08125">
    <property type="entry name" value="Mannitol_dh_C"/>
    <property type="match status" value="1"/>
</dbReference>
<dbReference type="KEGG" id="cact:HZ995_06465"/>
<dbReference type="PANTHER" id="PTHR43362:SF1">
    <property type="entry name" value="MANNITOL DEHYDROGENASE 2-RELATED"/>
    <property type="match status" value="1"/>
</dbReference>
<dbReference type="InterPro" id="IPR013131">
    <property type="entry name" value="Mannitol_DH_N"/>
</dbReference>
<dbReference type="InterPro" id="IPR036291">
    <property type="entry name" value="NAD(P)-bd_dom_sf"/>
</dbReference>
<dbReference type="InterPro" id="IPR013118">
    <property type="entry name" value="Mannitol_DH_C"/>
</dbReference>
<dbReference type="EMBL" id="CP060010">
    <property type="protein sequence ID" value="QTN37143.1"/>
    <property type="molecule type" value="Genomic_DNA"/>
</dbReference>
<feature type="domain" description="Mannitol dehydrogenase N-terminal" evidence="2">
    <location>
        <begin position="19"/>
        <end position="267"/>
    </location>
</feature>
<sequence>MTDTQFFTTAYDRKSCDIGIVHIGYGAFHRAHQAVYVDDYMQATGDLRWGIAAVNLRASESPSFTEAAGAERGYLLKSIAADGTQEFRSIRSHIAFVDAATDLNAALDLLSRPSVHVASMTVTESGYYFKDDWSLDLSAGPVSDELNGGGLATIYGFLTQALERRAQSINAPISLLCCDNIRNNGKVLKNALLAYMEAAGKPDLAAWVLENASFPCSMVDRITPRSTPELKSEVVQLFPDHATAPIHAEDFSQWVLQDQFAGPMPDLARVGVEVVQTVEPYEEAKIRILNGGHTALCYLGALAGHDTFDNAMADPELRQHFDRYEREEVLAGLGHDIPFDTSAYLSQVAARFENAGIADQLERICMDGYSKMAIYIRPTLRACLEQGKRPLAGYDCAASWIVYARQFQAGKARVPYHEPLWDKLSSILPKDREADLVCDPNLWGDLPTTYETFVPDLTAAIQEMEKRWLV</sequence>
<dbReference type="PANTHER" id="PTHR43362">
    <property type="entry name" value="MANNITOL DEHYDROGENASE DSF1-RELATED"/>
    <property type="match status" value="1"/>
</dbReference>
<proteinExistence type="predicted"/>
<dbReference type="GO" id="GO:0016616">
    <property type="term" value="F:oxidoreductase activity, acting on the CH-OH group of donors, NAD or NADP as acceptor"/>
    <property type="evidence" value="ECO:0007669"/>
    <property type="project" value="TreeGrafter"/>
</dbReference>